<dbReference type="PANTHER" id="PTHR11264">
    <property type="entry name" value="URACIL-DNA GLYCOSYLASE"/>
    <property type="match status" value="1"/>
</dbReference>
<dbReference type="Proteomes" id="UP000245207">
    <property type="component" value="Unassembled WGS sequence"/>
</dbReference>
<dbReference type="EMBL" id="PKPP01013913">
    <property type="protein sequence ID" value="PWA40280.1"/>
    <property type="molecule type" value="Genomic_DNA"/>
</dbReference>
<dbReference type="AlphaFoldDB" id="A0A2U1KU51"/>
<dbReference type="OrthoDB" id="10031947at2759"/>
<reference evidence="1 2" key="1">
    <citation type="journal article" date="2018" name="Mol. Plant">
        <title>The genome of Artemisia annua provides insight into the evolution of Asteraceae family and artemisinin biosynthesis.</title>
        <authorList>
            <person name="Shen Q."/>
            <person name="Zhang L."/>
            <person name="Liao Z."/>
            <person name="Wang S."/>
            <person name="Yan T."/>
            <person name="Shi P."/>
            <person name="Liu M."/>
            <person name="Fu X."/>
            <person name="Pan Q."/>
            <person name="Wang Y."/>
            <person name="Lv Z."/>
            <person name="Lu X."/>
            <person name="Zhang F."/>
            <person name="Jiang W."/>
            <person name="Ma Y."/>
            <person name="Chen M."/>
            <person name="Hao X."/>
            <person name="Li L."/>
            <person name="Tang Y."/>
            <person name="Lv G."/>
            <person name="Zhou Y."/>
            <person name="Sun X."/>
            <person name="Brodelius P.E."/>
            <person name="Rose J.K.C."/>
            <person name="Tang K."/>
        </authorList>
    </citation>
    <scope>NUCLEOTIDE SEQUENCE [LARGE SCALE GENOMIC DNA]</scope>
    <source>
        <strain evidence="2">cv. Huhao1</strain>
        <tissue evidence="1">Leaf</tissue>
    </source>
</reference>
<dbReference type="SUPFAM" id="SSF52141">
    <property type="entry name" value="Uracil-DNA glycosylase-like"/>
    <property type="match status" value="1"/>
</dbReference>
<evidence type="ECO:0000313" key="1">
    <source>
        <dbReference type="EMBL" id="PWA40280.1"/>
    </source>
</evidence>
<gene>
    <name evidence="1" type="ORF">CTI12_AA564070</name>
</gene>
<dbReference type="InterPro" id="IPR036895">
    <property type="entry name" value="Uracil-DNA_glycosylase-like_sf"/>
</dbReference>
<protein>
    <submittedName>
        <fullName evidence="1">Uracil-DNA glycosylase, mitochondrial</fullName>
    </submittedName>
</protein>
<dbReference type="Gene3D" id="3.40.470.10">
    <property type="entry name" value="Uracil-DNA glycosylase-like domain"/>
    <property type="match status" value="1"/>
</dbReference>
<name>A0A2U1KU51_ARTAN</name>
<dbReference type="InterPro" id="IPR002043">
    <property type="entry name" value="UDG_fam1"/>
</dbReference>
<dbReference type="GO" id="GO:0097510">
    <property type="term" value="P:base-excision repair, AP site formation via deaminated base removal"/>
    <property type="evidence" value="ECO:0007669"/>
    <property type="project" value="TreeGrafter"/>
</dbReference>
<dbReference type="GO" id="GO:0004844">
    <property type="term" value="F:uracil DNA N-glycosylase activity"/>
    <property type="evidence" value="ECO:0007669"/>
    <property type="project" value="InterPro"/>
</dbReference>
<sequence>MGNPYFEWHKVSPLINLSMASSLAKVAVSIRSLVLFRHVITSSTRFFNTKRLDDKEDNTPRFIRECPPFINDLVTAANFPHLSATGNLESELNLMDDRIGVKEPGNGYPRWSVREHNEGLVILRSMNGLHEDMKECAPTRDMPSLLHLTHFDTPCHRWDVMKEAKELDKFVESTSGMHVLSSMRVFCTMRYIPAIYFVVAHEGPDPEDLYGGYVRKIYLPHRFYNIEDIYVQRNWEIFMLFRAVITSSTHFFNTKRLDDKEDNTARFIRECPPFIHDLLATPISTLPSTLYPSRPWSLMTRSSPSCLSVLCIDARVLPPMDRFKTETLARSQVVADCAILVTHLDARSQRTRFMSAALDHFLRFLGSRAGWCEVSATVNFSKMGLGTHGYDRATGKFYELYEGPLLSFVIQGCTNGGVWVISMEWVDERNQEDSKLTGTPWIGNALPFFVPEGIKVPSSLMNMYQELQQDLGCSILSHGNLEQWGILLVNAVLTARCPM</sequence>
<comment type="caution">
    <text evidence="1">The sequence shown here is derived from an EMBL/GenBank/DDBJ whole genome shotgun (WGS) entry which is preliminary data.</text>
</comment>
<dbReference type="PANTHER" id="PTHR11264:SF0">
    <property type="entry name" value="URACIL-DNA GLYCOSYLASE"/>
    <property type="match status" value="1"/>
</dbReference>
<keyword evidence="2" id="KW-1185">Reference proteome</keyword>
<proteinExistence type="predicted"/>
<organism evidence="1 2">
    <name type="scientific">Artemisia annua</name>
    <name type="common">Sweet wormwood</name>
    <dbReference type="NCBI Taxonomy" id="35608"/>
    <lineage>
        <taxon>Eukaryota</taxon>
        <taxon>Viridiplantae</taxon>
        <taxon>Streptophyta</taxon>
        <taxon>Embryophyta</taxon>
        <taxon>Tracheophyta</taxon>
        <taxon>Spermatophyta</taxon>
        <taxon>Magnoliopsida</taxon>
        <taxon>eudicotyledons</taxon>
        <taxon>Gunneridae</taxon>
        <taxon>Pentapetalae</taxon>
        <taxon>asterids</taxon>
        <taxon>campanulids</taxon>
        <taxon>Asterales</taxon>
        <taxon>Asteraceae</taxon>
        <taxon>Asteroideae</taxon>
        <taxon>Anthemideae</taxon>
        <taxon>Artemisiinae</taxon>
        <taxon>Artemisia</taxon>
    </lineage>
</organism>
<evidence type="ECO:0000313" key="2">
    <source>
        <dbReference type="Proteomes" id="UP000245207"/>
    </source>
</evidence>
<dbReference type="STRING" id="35608.A0A2U1KU51"/>
<accession>A0A2U1KU51</accession>